<dbReference type="InterPro" id="IPR011009">
    <property type="entry name" value="Kinase-like_dom_sf"/>
</dbReference>
<evidence type="ECO:0000256" key="3">
    <source>
        <dbReference type="SAM" id="MobiDB-lite"/>
    </source>
</evidence>
<dbReference type="PANTHER" id="PTHR22961">
    <property type="entry name" value="SER/THR PROTEIN KINASE-TRB"/>
    <property type="match status" value="1"/>
</dbReference>
<dbReference type="PROSITE" id="PS50011">
    <property type="entry name" value="PROTEIN_KINASE_DOM"/>
    <property type="match status" value="1"/>
</dbReference>
<evidence type="ECO:0000256" key="1">
    <source>
        <dbReference type="ARBA" id="ARBA00003412"/>
    </source>
</evidence>
<evidence type="ECO:0000259" key="4">
    <source>
        <dbReference type="PROSITE" id="PS50011"/>
    </source>
</evidence>
<feature type="compositionally biased region" description="Polar residues" evidence="3">
    <location>
        <begin position="476"/>
        <end position="491"/>
    </location>
</feature>
<feature type="domain" description="Protein kinase" evidence="4">
    <location>
        <begin position="91"/>
        <end position="397"/>
    </location>
</feature>
<dbReference type="PROSITE" id="PS00108">
    <property type="entry name" value="PROTEIN_KINASE_ST"/>
    <property type="match status" value="1"/>
</dbReference>
<name>A0A1Q3F1D8_CULTA</name>
<protein>
    <recommendedName>
        <fullName evidence="2">Serine/threonine-protein kinase 40</fullName>
    </recommendedName>
</protein>
<dbReference type="GO" id="GO:0005524">
    <property type="term" value="F:ATP binding"/>
    <property type="evidence" value="ECO:0007669"/>
    <property type="project" value="InterPro"/>
</dbReference>
<dbReference type="GO" id="GO:0004672">
    <property type="term" value="F:protein kinase activity"/>
    <property type="evidence" value="ECO:0007669"/>
    <property type="project" value="InterPro"/>
</dbReference>
<accession>A0A1Q3F1D8</accession>
<dbReference type="SMART" id="SM00220">
    <property type="entry name" value="S_TKc"/>
    <property type="match status" value="1"/>
</dbReference>
<dbReference type="InterPro" id="IPR000719">
    <property type="entry name" value="Prot_kinase_dom"/>
</dbReference>
<feature type="region of interest" description="Disordered" evidence="3">
    <location>
        <begin position="554"/>
        <end position="575"/>
    </location>
</feature>
<evidence type="ECO:0000313" key="5">
    <source>
        <dbReference type="EMBL" id="JAV21370.1"/>
    </source>
</evidence>
<feature type="region of interest" description="Disordered" evidence="3">
    <location>
        <begin position="472"/>
        <end position="491"/>
    </location>
</feature>
<dbReference type="Gene3D" id="1.10.510.10">
    <property type="entry name" value="Transferase(Phosphotransferase) domain 1"/>
    <property type="match status" value="1"/>
</dbReference>
<comment type="function">
    <text evidence="1">May be a negative regulator of NF-kappa-B and p53-mediated gene transcription.</text>
</comment>
<keyword evidence="5" id="KW-0418">Kinase</keyword>
<dbReference type="Pfam" id="PF00069">
    <property type="entry name" value="Pkinase"/>
    <property type="match status" value="1"/>
</dbReference>
<dbReference type="PANTHER" id="PTHR22961:SF16">
    <property type="entry name" value="SERINE_THREONINE-PROTEIN KINASE 40"/>
    <property type="match status" value="1"/>
</dbReference>
<dbReference type="EMBL" id="GFDL01013675">
    <property type="protein sequence ID" value="JAV21370.1"/>
    <property type="molecule type" value="Transcribed_RNA"/>
</dbReference>
<dbReference type="AlphaFoldDB" id="A0A1Q3F1D8"/>
<feature type="compositionally biased region" description="Basic and acidic residues" evidence="3">
    <location>
        <begin position="421"/>
        <end position="434"/>
    </location>
</feature>
<dbReference type="SUPFAM" id="SSF56112">
    <property type="entry name" value="Protein kinase-like (PK-like)"/>
    <property type="match status" value="1"/>
</dbReference>
<organism evidence="5">
    <name type="scientific">Culex tarsalis</name>
    <name type="common">Encephalitis mosquito</name>
    <dbReference type="NCBI Taxonomy" id="7177"/>
    <lineage>
        <taxon>Eukaryota</taxon>
        <taxon>Metazoa</taxon>
        <taxon>Ecdysozoa</taxon>
        <taxon>Arthropoda</taxon>
        <taxon>Hexapoda</taxon>
        <taxon>Insecta</taxon>
        <taxon>Pterygota</taxon>
        <taxon>Neoptera</taxon>
        <taxon>Endopterygota</taxon>
        <taxon>Diptera</taxon>
        <taxon>Nematocera</taxon>
        <taxon>Culicoidea</taxon>
        <taxon>Culicidae</taxon>
        <taxon>Culicinae</taxon>
        <taxon>Culicini</taxon>
        <taxon>Culex</taxon>
        <taxon>Culex</taxon>
    </lineage>
</organism>
<proteinExistence type="predicted"/>
<evidence type="ECO:0000256" key="2">
    <source>
        <dbReference type="ARBA" id="ARBA00016813"/>
    </source>
</evidence>
<feature type="region of interest" description="Disordered" evidence="3">
    <location>
        <begin position="419"/>
        <end position="444"/>
    </location>
</feature>
<feature type="compositionally biased region" description="Low complexity" evidence="3">
    <location>
        <begin position="39"/>
        <end position="62"/>
    </location>
</feature>
<dbReference type="InterPro" id="IPR024104">
    <property type="entry name" value="Tribbles/Ser_Thr_kinase_40"/>
</dbReference>
<keyword evidence="5" id="KW-0808">Transferase</keyword>
<feature type="region of interest" description="Disordered" evidence="3">
    <location>
        <begin position="1"/>
        <end position="72"/>
    </location>
</feature>
<reference evidence="5" key="1">
    <citation type="submission" date="2017-01" db="EMBL/GenBank/DDBJ databases">
        <title>A deep insight into the sialotranscriptome of adult male and female Cluex tarsalis mosquitoes.</title>
        <authorList>
            <person name="Ribeiro J.M."/>
            <person name="Moreira F."/>
            <person name="Bernard K.A."/>
            <person name="Calvo E."/>
        </authorList>
    </citation>
    <scope>NUCLEOTIDE SEQUENCE</scope>
    <source>
        <strain evidence="5">Kern County</strain>
        <tissue evidence="5">Salivary glands</tissue>
    </source>
</reference>
<sequence>MQRRRVLGKRMLGESGASASSPKRNRSDQEVPAMDEDCGGPSTASGSSTSSSASSFHTGGTSRRPGREILARVPRSGTLVERNRVRMAGPYVIGHELGTSPGVPQTQYLARLENTNEFYLLKILSYDIDTEMVNKETQQGKTLLHTEFTILSLLADLDGIIHHHGLFCDFALEEKQVEPADHTVAPTGPQWVYTGKVRRRLILVLDCVHAHEFCERSSAYVNLQKYVQHRPHRFPEIEALTVFYEIVKVVEQLHLRNVIHRDLKLNNIVLNRRTNKIVLTNFFLAKHLNSEDDNLYDQRGSPAYISPDVLGGKPYKGKPSDVWALGVILFTIVYGKFPFLDTTPAALFKKIRQADYSIPLESKASPLTINLIKSMLTLNPTERYTASEVRKELERTISHLRGPRIEVDQIVPEVEEFDVPTQERQKTAAAKGRETTSTTTTTYPSHELSREAFSKLLESGIHRREHESFLRPRSLVNRSGSTRSSSQLMRGFSTGSNRVAVFANGSRNSLGSSVPILRNRSLGSVVERPNTRPEIVQVRIAPLQEPNPIAQQIPASQPQTVAQPAPNQPTAQPQSPSLFVHVDTASFAHFVNAQGSARFPGPSSTNPAPTAAALVTQPTFQNPDIQSLFSAMNDLFARGRMPAPPPSREETAPDFHGTITIEMATKIVAWLLNNFRNFAVVREIFGSTSGNKVNNVLELLRRFGVNMDSVGGGAIIRTEQTIDVLMLMTYLLQVAGMNNNYFLNSY</sequence>
<dbReference type="InterPro" id="IPR008271">
    <property type="entry name" value="Ser/Thr_kinase_AS"/>
</dbReference>